<evidence type="ECO:0000256" key="4">
    <source>
        <dbReference type="ARBA" id="ARBA00022853"/>
    </source>
</evidence>
<dbReference type="CDD" id="cd04301">
    <property type="entry name" value="NAT_SF"/>
    <property type="match status" value="1"/>
</dbReference>
<feature type="domain" description="N-acetyltransferase" evidence="11">
    <location>
        <begin position="137"/>
        <end position="316"/>
    </location>
</feature>
<keyword evidence="5" id="KW-0012">Acyltransferase</keyword>
<sequence length="394" mass="46218">MYTGTFEIKQNHHSTHQQTTSHVFIVCVEYLCTMDYKKLSQNEDVMVFTSRTEYRIDTSQKKYKSTQYCGHTFPAPYDLVSDKEDILLFREIDHDDIPTLRRLHEDWFPIRYNDAFYNGAAQKRWAETGGALFTRIATTRLISPRLAKPHYDDELHLNIYEDRNDFHKSRQSSENAGQNSSIVGAVTASLLSVTSIEEYEVRKILSLSSHMPISFQSAKVEEQDDLANIEAMYILTLGTQQSYRRRGVASMLLSSCIDNARQHPHCIAVYLHAKVDNIRAIHFYEKNGFQNVKLLKNYYMIQGVPQHAYLFIYFLNRDPDLTHALPLDDQSSWLTHPSKWTSILPTPITLTLKFPSYIIRPVTSLFTFAYERWWIWIQELKAFRRDDKEWEQYP</sequence>
<evidence type="ECO:0000256" key="10">
    <source>
        <dbReference type="ARBA" id="ARBA00048848"/>
    </source>
</evidence>
<gene>
    <name evidence="12" type="primary">AlNc14C3G438</name>
    <name evidence="12" type="ORF">ALNC14_004740</name>
</gene>
<evidence type="ECO:0000256" key="6">
    <source>
        <dbReference type="ARBA" id="ARBA00025774"/>
    </source>
</evidence>
<dbReference type="PROSITE" id="PS51186">
    <property type="entry name" value="GNAT"/>
    <property type="match status" value="1"/>
</dbReference>
<evidence type="ECO:0000256" key="2">
    <source>
        <dbReference type="ARBA" id="ARBA00022679"/>
    </source>
</evidence>
<keyword evidence="2" id="KW-0808">Transferase</keyword>
<reference evidence="12" key="1">
    <citation type="journal article" date="2011" name="PLoS Biol.">
        <title>Gene gain and loss during evolution of obligate parasitism in the white rust pathogen of Arabidopsis thaliana.</title>
        <authorList>
            <person name="Kemen E."/>
            <person name="Gardiner A."/>
            <person name="Schultz-Larsen T."/>
            <person name="Kemen A.C."/>
            <person name="Balmuth A.L."/>
            <person name="Robert-Seilaniantz A."/>
            <person name="Bailey K."/>
            <person name="Holub E."/>
            <person name="Studholme D.J."/>
            <person name="Maclean D."/>
            <person name="Jones J.D."/>
        </authorList>
    </citation>
    <scope>NUCLEOTIDE SEQUENCE</scope>
</reference>
<evidence type="ECO:0000256" key="9">
    <source>
        <dbReference type="ARBA" id="ARBA00048017"/>
    </source>
</evidence>
<name>F0VZW0_9STRA</name>
<dbReference type="EC" id="2.3.1.48" evidence="1"/>
<dbReference type="SUPFAM" id="SSF55729">
    <property type="entry name" value="Acyl-CoA N-acyltransferases (Nat)"/>
    <property type="match status" value="1"/>
</dbReference>
<evidence type="ECO:0000256" key="7">
    <source>
        <dbReference type="ARBA" id="ARBA00026111"/>
    </source>
</evidence>
<evidence type="ECO:0000256" key="3">
    <source>
        <dbReference type="ARBA" id="ARBA00022829"/>
    </source>
</evidence>
<dbReference type="HOGENOM" id="CLU_700979_0_0_1"/>
<dbReference type="GO" id="GO:0004402">
    <property type="term" value="F:histone acetyltransferase activity"/>
    <property type="evidence" value="ECO:0007669"/>
    <property type="project" value="TreeGrafter"/>
</dbReference>
<evidence type="ECO:0000256" key="5">
    <source>
        <dbReference type="ARBA" id="ARBA00023315"/>
    </source>
</evidence>
<dbReference type="Pfam" id="PF00583">
    <property type="entry name" value="Acetyltransf_1"/>
    <property type="match status" value="1"/>
</dbReference>
<protein>
    <recommendedName>
        <fullName evidence="8">N-alpha-acetyltransferase 60</fullName>
        <ecNumber evidence="7">2.3.1.259</ecNumber>
        <ecNumber evidence="1">2.3.1.48</ecNumber>
    </recommendedName>
</protein>
<keyword evidence="4" id="KW-0156">Chromatin regulator</keyword>
<dbReference type="AlphaFoldDB" id="F0VZW0"/>
<dbReference type="InterPro" id="IPR045141">
    <property type="entry name" value="NAA60-like"/>
</dbReference>
<dbReference type="GO" id="GO:0000139">
    <property type="term" value="C:Golgi membrane"/>
    <property type="evidence" value="ECO:0007669"/>
    <property type="project" value="TreeGrafter"/>
</dbReference>
<keyword evidence="3" id="KW-0159">Chromosome partition</keyword>
<dbReference type="EMBL" id="FR824048">
    <property type="protein sequence ID" value="CCA14331.1"/>
    <property type="molecule type" value="Genomic_DNA"/>
</dbReference>
<evidence type="ECO:0000313" key="12">
    <source>
        <dbReference type="EMBL" id="CCA14331.1"/>
    </source>
</evidence>
<proteinExistence type="inferred from homology"/>
<accession>F0VZW0</accession>
<dbReference type="InterPro" id="IPR000182">
    <property type="entry name" value="GNAT_dom"/>
</dbReference>
<organism evidence="12">
    <name type="scientific">Albugo laibachii Nc14</name>
    <dbReference type="NCBI Taxonomy" id="890382"/>
    <lineage>
        <taxon>Eukaryota</taxon>
        <taxon>Sar</taxon>
        <taxon>Stramenopiles</taxon>
        <taxon>Oomycota</taxon>
        <taxon>Peronosporomycetes</taxon>
        <taxon>Albuginales</taxon>
        <taxon>Albuginaceae</taxon>
        <taxon>Albugo</taxon>
    </lineage>
</organism>
<dbReference type="EC" id="2.3.1.259" evidence="7"/>
<evidence type="ECO:0000256" key="8">
    <source>
        <dbReference type="ARBA" id="ARBA00026144"/>
    </source>
</evidence>
<comment type="catalytic activity">
    <reaction evidence="9">
        <text>L-lysyl-[protein] + acetyl-CoA = N(6)-acetyl-L-lysyl-[protein] + CoA + H(+)</text>
        <dbReference type="Rhea" id="RHEA:45948"/>
        <dbReference type="Rhea" id="RHEA-COMP:9752"/>
        <dbReference type="Rhea" id="RHEA-COMP:10731"/>
        <dbReference type="ChEBI" id="CHEBI:15378"/>
        <dbReference type="ChEBI" id="CHEBI:29969"/>
        <dbReference type="ChEBI" id="CHEBI:57287"/>
        <dbReference type="ChEBI" id="CHEBI:57288"/>
        <dbReference type="ChEBI" id="CHEBI:61930"/>
        <dbReference type="EC" id="2.3.1.48"/>
    </reaction>
</comment>
<dbReference type="PANTHER" id="PTHR14744:SF15">
    <property type="entry name" value="N-ALPHA-ACETYLTRANSFERASE 60"/>
    <property type="match status" value="1"/>
</dbReference>
<dbReference type="PANTHER" id="PTHR14744">
    <property type="entry name" value="N-ALPHA-ACETYLTRANSFERASE 60"/>
    <property type="match status" value="1"/>
</dbReference>
<reference evidence="12" key="2">
    <citation type="submission" date="2011-02" db="EMBL/GenBank/DDBJ databases">
        <authorList>
            <person name="MacLean D."/>
        </authorList>
    </citation>
    <scope>NUCLEOTIDE SEQUENCE</scope>
</reference>
<dbReference type="GO" id="GO:0007059">
    <property type="term" value="P:chromosome segregation"/>
    <property type="evidence" value="ECO:0007669"/>
    <property type="project" value="UniProtKB-KW"/>
</dbReference>
<dbReference type="Gene3D" id="3.40.630.30">
    <property type="match status" value="1"/>
</dbReference>
<dbReference type="InterPro" id="IPR016181">
    <property type="entry name" value="Acyl_CoA_acyltransferase"/>
</dbReference>
<evidence type="ECO:0000256" key="1">
    <source>
        <dbReference type="ARBA" id="ARBA00013184"/>
    </source>
</evidence>
<evidence type="ECO:0000259" key="11">
    <source>
        <dbReference type="PROSITE" id="PS51186"/>
    </source>
</evidence>
<dbReference type="GO" id="GO:0120518">
    <property type="term" value="F:protein N-terminal-methionine acetyltransferase activity"/>
    <property type="evidence" value="ECO:0007669"/>
    <property type="project" value="UniProtKB-EC"/>
</dbReference>
<comment type="similarity">
    <text evidence="6">Belongs to the acetyltransferase family. NAA60 subfamily.</text>
</comment>
<comment type="catalytic activity">
    <reaction evidence="10">
        <text>N-terminal L-methionyl-[transmembrane protein] + acetyl-CoA = N-terminal N(alpha)-acetyl-L-methionyl-[transmembrane protein] + CoA + H(+)</text>
        <dbReference type="Rhea" id="RHEA:50604"/>
        <dbReference type="Rhea" id="RHEA-COMP:12745"/>
        <dbReference type="Rhea" id="RHEA-COMP:12746"/>
        <dbReference type="ChEBI" id="CHEBI:15378"/>
        <dbReference type="ChEBI" id="CHEBI:57287"/>
        <dbReference type="ChEBI" id="CHEBI:57288"/>
        <dbReference type="ChEBI" id="CHEBI:64731"/>
        <dbReference type="ChEBI" id="CHEBI:133414"/>
        <dbReference type="EC" id="2.3.1.259"/>
    </reaction>
</comment>